<dbReference type="OrthoDB" id="9775734at2"/>
<evidence type="ECO:0000313" key="2">
    <source>
        <dbReference type="Proteomes" id="UP000245634"/>
    </source>
</evidence>
<protein>
    <submittedName>
        <fullName evidence="1">Uncharacterized protein DUF2797</fullName>
    </submittedName>
</protein>
<dbReference type="AlphaFoldDB" id="A0A316DBC9"/>
<organism evidence="1 2">
    <name type="scientific">Tumebacillus permanentifrigoris</name>
    <dbReference type="NCBI Taxonomy" id="378543"/>
    <lineage>
        <taxon>Bacteria</taxon>
        <taxon>Bacillati</taxon>
        <taxon>Bacillota</taxon>
        <taxon>Bacilli</taxon>
        <taxon>Bacillales</taxon>
        <taxon>Alicyclobacillaceae</taxon>
        <taxon>Tumebacillus</taxon>
    </lineage>
</organism>
<comment type="caution">
    <text evidence="1">The sequence shown here is derived from an EMBL/GenBank/DDBJ whole genome shotgun (WGS) entry which is preliminary data.</text>
</comment>
<reference evidence="1 2" key="1">
    <citation type="submission" date="2018-05" db="EMBL/GenBank/DDBJ databases">
        <title>Genomic Encyclopedia of Type Strains, Phase IV (KMG-IV): sequencing the most valuable type-strain genomes for metagenomic binning, comparative biology and taxonomic classification.</title>
        <authorList>
            <person name="Goeker M."/>
        </authorList>
    </citation>
    <scope>NUCLEOTIDE SEQUENCE [LARGE SCALE GENOMIC DNA]</scope>
    <source>
        <strain evidence="1 2">DSM 18773</strain>
    </source>
</reference>
<accession>A0A316DBC9</accession>
<evidence type="ECO:0000313" key="1">
    <source>
        <dbReference type="EMBL" id="PWK14392.1"/>
    </source>
</evidence>
<name>A0A316DBC9_9BACL</name>
<gene>
    <name evidence="1" type="ORF">C7459_105149</name>
</gene>
<sequence length="273" mass="30931">MTTYQGFLSELRHQPESPVAYFLKVGEQTVALNELIGTKLTLTFLEEKACCSCGRKVKGKLYGGGYCYPCVTTLAECDLCIMKPHECHFDKGTCRDEAFAQTHCMIPHYVYLALSSNVKVGLTRKHRELTRWVDQGAIRAIPIAELPTRKMAGELEMIIAEHIADKTDWRKMLKGVFEEADLFDVRAQMKAIVPEEFQQYLFDVDQLFEFTYPILETLEKVKSIGFDKEPTIEGKLIGIKGQYLIFDIGVLNIKKHSGYKVEVTTNAAVEQTA</sequence>
<keyword evidence="2" id="KW-1185">Reference proteome</keyword>
<proteinExistence type="predicted"/>
<dbReference type="InterPro" id="IPR021246">
    <property type="entry name" value="DUF2797"/>
</dbReference>
<dbReference type="Pfam" id="PF10977">
    <property type="entry name" value="DUF2797"/>
    <property type="match status" value="1"/>
</dbReference>
<dbReference type="RefSeq" id="WP_109687855.1">
    <property type="nucleotide sequence ID" value="NZ_QGGL01000005.1"/>
</dbReference>
<dbReference type="Proteomes" id="UP000245634">
    <property type="component" value="Unassembled WGS sequence"/>
</dbReference>
<dbReference type="EMBL" id="QGGL01000005">
    <property type="protein sequence ID" value="PWK14392.1"/>
    <property type="molecule type" value="Genomic_DNA"/>
</dbReference>